<evidence type="ECO:0000259" key="8">
    <source>
        <dbReference type="Pfam" id="PF12805"/>
    </source>
</evidence>
<feature type="transmembrane region" description="Helical" evidence="7">
    <location>
        <begin position="416"/>
        <end position="447"/>
    </location>
</feature>
<dbReference type="GO" id="GO:0005886">
    <property type="term" value="C:plasma membrane"/>
    <property type="evidence" value="ECO:0007669"/>
    <property type="project" value="UniProtKB-SubCell"/>
</dbReference>
<feature type="domain" description="Integral membrane protein YccS N-terminal" evidence="8">
    <location>
        <begin position="76"/>
        <end position="328"/>
    </location>
</feature>
<evidence type="ECO:0000256" key="5">
    <source>
        <dbReference type="ARBA" id="ARBA00023136"/>
    </source>
</evidence>
<dbReference type="PANTHER" id="PTHR30509">
    <property type="entry name" value="P-HYDROXYBENZOIC ACID EFFLUX PUMP SUBUNIT-RELATED"/>
    <property type="match status" value="1"/>
</dbReference>
<proteinExistence type="inferred from homology"/>
<dbReference type="Proteomes" id="UP000322521">
    <property type="component" value="Unassembled WGS sequence"/>
</dbReference>
<organism evidence="10 11">
    <name type="scientific">Vibrio gigantis</name>
    <dbReference type="NCBI Taxonomy" id="296199"/>
    <lineage>
        <taxon>Bacteria</taxon>
        <taxon>Pseudomonadati</taxon>
        <taxon>Pseudomonadota</taxon>
        <taxon>Gammaproteobacteria</taxon>
        <taxon>Vibrionales</taxon>
        <taxon>Vibrionaceae</taxon>
        <taxon>Vibrio</taxon>
    </lineage>
</organism>
<evidence type="ECO:0000256" key="4">
    <source>
        <dbReference type="ARBA" id="ARBA00022989"/>
    </source>
</evidence>
<keyword evidence="5 7" id="KW-0472">Membrane</keyword>
<evidence type="ECO:0000313" key="10">
    <source>
        <dbReference type="EMBL" id="KAA8678582.1"/>
    </source>
</evidence>
<dbReference type="EMBL" id="VXJS01000003">
    <property type="protein sequence ID" value="KAA8678582.1"/>
    <property type="molecule type" value="Genomic_DNA"/>
</dbReference>
<dbReference type="Pfam" id="PF12805">
    <property type="entry name" value="FUSC-like"/>
    <property type="match status" value="1"/>
</dbReference>
<evidence type="ECO:0000256" key="2">
    <source>
        <dbReference type="ARBA" id="ARBA00022475"/>
    </source>
</evidence>
<comment type="subcellular location">
    <subcellularLocation>
        <location evidence="1">Cell membrane</location>
        <topology evidence="1">Multi-pass membrane protein</topology>
    </subcellularLocation>
</comment>
<dbReference type="OrthoDB" id="8670769at2"/>
<name>A0A5M9P1A1_9VIBR</name>
<evidence type="ECO:0000256" key="6">
    <source>
        <dbReference type="ARBA" id="ARBA00043993"/>
    </source>
</evidence>
<comment type="similarity">
    <text evidence="6">Belongs to the YccS/YhfK family.</text>
</comment>
<dbReference type="PANTHER" id="PTHR30509:SF9">
    <property type="entry name" value="MULTIDRUG RESISTANCE PROTEIN MDTO"/>
    <property type="match status" value="1"/>
</dbReference>
<evidence type="ECO:0000256" key="7">
    <source>
        <dbReference type="SAM" id="Phobius"/>
    </source>
</evidence>
<feature type="transmembrane region" description="Helical" evidence="7">
    <location>
        <begin position="113"/>
        <end position="131"/>
    </location>
</feature>
<feature type="transmembrane region" description="Helical" evidence="7">
    <location>
        <begin position="12"/>
        <end position="35"/>
    </location>
</feature>
<gene>
    <name evidence="10" type="ORF">F4W18_07585</name>
</gene>
<dbReference type="AlphaFoldDB" id="A0A5M9P1A1"/>
<accession>A0A5M9P1A1</accession>
<keyword evidence="4 7" id="KW-1133">Transmembrane helix</keyword>
<evidence type="ECO:0000259" key="9">
    <source>
        <dbReference type="Pfam" id="PF13515"/>
    </source>
</evidence>
<feature type="transmembrane region" description="Helical" evidence="7">
    <location>
        <begin position="453"/>
        <end position="472"/>
    </location>
</feature>
<evidence type="ECO:0000256" key="1">
    <source>
        <dbReference type="ARBA" id="ARBA00004651"/>
    </source>
</evidence>
<comment type="caution">
    <text evidence="10">The sequence shown here is derived from an EMBL/GenBank/DDBJ whole genome shotgun (WGS) entry which is preliminary data.</text>
</comment>
<feature type="transmembrane region" description="Helical" evidence="7">
    <location>
        <begin position="138"/>
        <end position="159"/>
    </location>
</feature>
<keyword evidence="2" id="KW-1003">Cell membrane</keyword>
<dbReference type="InterPro" id="IPR032692">
    <property type="entry name" value="YccS_N"/>
</dbReference>
<feature type="domain" description="Integral membrane bound transporter" evidence="9">
    <location>
        <begin position="375"/>
        <end position="496"/>
    </location>
</feature>
<dbReference type="InterPro" id="IPR049453">
    <property type="entry name" value="Memb_transporter_dom"/>
</dbReference>
<reference evidence="10 11" key="1">
    <citation type="submission" date="2019-09" db="EMBL/GenBank/DDBJ databases">
        <title>Draft genome sequence of various Type strains from the CCUG.</title>
        <authorList>
            <person name="Pineiro-Iglesias B."/>
            <person name="Tunovic T."/>
            <person name="Unosson C."/>
            <person name="Inganas E."/>
            <person name="Ohlen M."/>
            <person name="Cardew S."/>
            <person name="Jensie-Markopoulos S."/>
            <person name="Salva-Serra F."/>
            <person name="Jaen-Luchoro D."/>
            <person name="Karlsson R."/>
            <person name="Svensson-Stadler L."/>
            <person name="Chun J."/>
            <person name="Moore E."/>
        </authorList>
    </citation>
    <scope>NUCLEOTIDE SEQUENCE [LARGE SCALE GENOMIC DNA]</scope>
    <source>
        <strain evidence="10 11">CCUG 56969T</strain>
    </source>
</reference>
<evidence type="ECO:0000256" key="3">
    <source>
        <dbReference type="ARBA" id="ARBA00022692"/>
    </source>
</evidence>
<feature type="transmembrane region" description="Helical" evidence="7">
    <location>
        <begin position="82"/>
        <end position="107"/>
    </location>
</feature>
<feature type="transmembrane region" description="Helical" evidence="7">
    <location>
        <begin position="484"/>
        <end position="505"/>
    </location>
</feature>
<dbReference type="RefSeq" id="WP_086713172.1">
    <property type="nucleotide sequence ID" value="NZ_AP025492.1"/>
</dbReference>
<sequence length="688" mass="78253">MTFSPAILRKIWYSPSVNLGLRATSAIVLFLGLGVLFNQTALAMTALMTMPAALISGLDSAGPKRWTRFAITATAWGLTQAVSYLLLISGLPLWVTFGLLGALLASAAVNGPFWGRLGMSSLLIAIVTLSLHNSNTALSLYPMLILGPLTFALFSWLWFALWKHYALRVCLAAIYEALADYIQYRQEFLLGGENEALKRRIKYQLIELFQQALQSESFRSKHDDANKLREALFLAIDTFEVVISSHTSNPDLLNQFQSNKHKRDLLLVWSQHCQQRLKHKAKQLLHNTNEDIQHLSSLEQEADDLIEAVKLEDQPRFRYWAFAVKHISRRIELNEPAYERSFEVQPFELSFRLPKRDNPIWRHVTRVGLMFSLGAGIAEYYELIRPDWVLISMLMVIQPSFLATRSKTWKRCLGTAAGVLFATSIIHIGVSANAMFALIVILLPIAMLNIMRHYSLAIGCITALLILVYQTMAHQGLDFAAPRLIDNVIGGAIVLLGYGLLWPQWRGKEIHNQALKALSSSKSLFVYCYEQLQVDAEQHDHIELTKQRAAMLTAESDLELIYNEMQQEPKHTRADPHYYEDMLSHYRLLSHYLCLLIPLIRKGTQYQGSQQVETLIHDAMDALINTIRDNRVHELPTLTDKTDVNHPTSTTGQKSVEEIIWLALMTIKQMHDLARRNLENEKARKLEI</sequence>
<keyword evidence="11" id="KW-1185">Reference proteome</keyword>
<evidence type="ECO:0000313" key="11">
    <source>
        <dbReference type="Proteomes" id="UP000322521"/>
    </source>
</evidence>
<keyword evidence="3 7" id="KW-0812">Transmembrane</keyword>
<dbReference type="Pfam" id="PF13515">
    <property type="entry name" value="FUSC_2"/>
    <property type="match status" value="1"/>
</dbReference>
<protein>
    <submittedName>
        <fullName evidence="10">FUSC family protein</fullName>
    </submittedName>
</protein>